<dbReference type="InterPro" id="IPR020094">
    <property type="entry name" value="TruA/RsuA/RluB/E/F_N"/>
</dbReference>
<evidence type="ECO:0000256" key="7">
    <source>
        <dbReference type="RuleBase" id="RU003792"/>
    </source>
</evidence>
<dbReference type="Gene3D" id="3.30.70.660">
    <property type="entry name" value="Pseudouridine synthase I, catalytic domain, C-terminal subdomain"/>
    <property type="match status" value="1"/>
</dbReference>
<gene>
    <name evidence="4" type="primary">truA</name>
    <name evidence="9" type="ORF">C7B46_15665</name>
</gene>
<dbReference type="InterPro" id="IPR020097">
    <property type="entry name" value="PsdUridine_synth_TruA_a/b_dom"/>
</dbReference>
<dbReference type="GO" id="GO:0160147">
    <property type="term" value="F:tRNA pseudouridine(38-40) synthase activity"/>
    <property type="evidence" value="ECO:0007669"/>
    <property type="project" value="UniProtKB-EC"/>
</dbReference>
<evidence type="ECO:0000256" key="3">
    <source>
        <dbReference type="ARBA" id="ARBA00023235"/>
    </source>
</evidence>
<dbReference type="GO" id="GO:0003723">
    <property type="term" value="F:RNA binding"/>
    <property type="evidence" value="ECO:0007669"/>
    <property type="project" value="InterPro"/>
</dbReference>
<comment type="caution">
    <text evidence="9">The sequence shown here is derived from an EMBL/GenBank/DDBJ whole genome shotgun (WGS) entry which is preliminary data.</text>
</comment>
<feature type="active site" description="Nucleophile" evidence="4 5">
    <location>
        <position position="51"/>
    </location>
</feature>
<keyword evidence="2 4" id="KW-0819">tRNA processing</keyword>
<evidence type="ECO:0000256" key="6">
    <source>
        <dbReference type="PIRSR" id="PIRSR001430-2"/>
    </source>
</evidence>
<dbReference type="Proteomes" id="UP000242972">
    <property type="component" value="Unassembled WGS sequence"/>
</dbReference>
<dbReference type="Gene3D" id="3.30.70.580">
    <property type="entry name" value="Pseudouridine synthase I, catalytic domain, N-terminal subdomain"/>
    <property type="match status" value="1"/>
</dbReference>
<dbReference type="GO" id="GO:0031119">
    <property type="term" value="P:tRNA pseudouridine synthesis"/>
    <property type="evidence" value="ECO:0007669"/>
    <property type="project" value="UniProtKB-UniRule"/>
</dbReference>
<dbReference type="PANTHER" id="PTHR11142:SF0">
    <property type="entry name" value="TRNA PSEUDOURIDINE SYNTHASE-LIKE 1"/>
    <property type="match status" value="1"/>
</dbReference>
<dbReference type="PIRSF" id="PIRSF001430">
    <property type="entry name" value="tRNA_psdUrid_synth"/>
    <property type="match status" value="1"/>
</dbReference>
<comment type="subunit">
    <text evidence="4">Homodimer.</text>
</comment>
<evidence type="ECO:0000313" key="9">
    <source>
        <dbReference type="EMBL" id="PSR32123.1"/>
    </source>
</evidence>
<evidence type="ECO:0000259" key="8">
    <source>
        <dbReference type="Pfam" id="PF01416"/>
    </source>
</evidence>
<evidence type="ECO:0000256" key="4">
    <source>
        <dbReference type="HAMAP-Rule" id="MF_00171"/>
    </source>
</evidence>
<organism evidence="9 10">
    <name type="scientific">Sulfobacillus benefaciens</name>
    <dbReference type="NCBI Taxonomy" id="453960"/>
    <lineage>
        <taxon>Bacteria</taxon>
        <taxon>Bacillati</taxon>
        <taxon>Bacillota</taxon>
        <taxon>Clostridia</taxon>
        <taxon>Eubacteriales</taxon>
        <taxon>Clostridiales Family XVII. Incertae Sedis</taxon>
        <taxon>Sulfobacillus</taxon>
    </lineage>
</organism>
<dbReference type="InterPro" id="IPR020103">
    <property type="entry name" value="PsdUridine_synth_cat_dom_sf"/>
</dbReference>
<comment type="caution">
    <text evidence="4">Lacks conserved residue(s) required for the propagation of feature annotation.</text>
</comment>
<name>A0A2T2XC79_9FIRM</name>
<dbReference type="InterPro" id="IPR001406">
    <property type="entry name" value="PsdUridine_synth_TruA"/>
</dbReference>
<dbReference type="HAMAP" id="MF_00171">
    <property type="entry name" value="TruA"/>
    <property type="match status" value="1"/>
</dbReference>
<dbReference type="InterPro" id="IPR020095">
    <property type="entry name" value="PsdUridine_synth_TruA_C"/>
</dbReference>
<sequence>MAQLALRISYDGTDYHGFQWQREQDTVQSALEHSLRSLLGPGTLTGGSRTDRGVHAEDQIVVWDGVCPVPLARLEKVLNHRLPLSIRVMAVGMVPDGWDPRRKATAKYYRYQIWRGPVPANWARFVTRMDEPLALPILVDTARWFEGRHDFASFRSMGSSARTTTRQVFTSRWEICQGGRALIYRVGANGFLYHMVRLMVGAMLEAARTGNTGNITQALNNPGSATRMNKLAPPQGLILERIEIDDKWFRAIEEG</sequence>
<evidence type="ECO:0000256" key="5">
    <source>
        <dbReference type="PIRSR" id="PIRSR001430-1"/>
    </source>
</evidence>
<evidence type="ECO:0000313" key="10">
    <source>
        <dbReference type="Proteomes" id="UP000242972"/>
    </source>
</evidence>
<dbReference type="AlphaFoldDB" id="A0A2T2XC79"/>
<dbReference type="SUPFAM" id="SSF55120">
    <property type="entry name" value="Pseudouridine synthase"/>
    <property type="match status" value="1"/>
</dbReference>
<dbReference type="EMBL" id="PXYW01000051">
    <property type="protein sequence ID" value="PSR32123.1"/>
    <property type="molecule type" value="Genomic_DNA"/>
</dbReference>
<dbReference type="Pfam" id="PF01416">
    <property type="entry name" value="PseudoU_synth_1"/>
    <property type="match status" value="2"/>
</dbReference>
<dbReference type="EC" id="5.4.99.12" evidence="4"/>
<evidence type="ECO:0000256" key="2">
    <source>
        <dbReference type="ARBA" id="ARBA00022694"/>
    </source>
</evidence>
<reference evidence="9 10" key="1">
    <citation type="journal article" date="2014" name="BMC Genomics">
        <title>Comparison of environmental and isolate Sulfobacillus genomes reveals diverse carbon, sulfur, nitrogen, and hydrogen metabolisms.</title>
        <authorList>
            <person name="Justice N.B."/>
            <person name="Norman A."/>
            <person name="Brown C.T."/>
            <person name="Singh A."/>
            <person name="Thomas B.C."/>
            <person name="Banfield J.F."/>
        </authorList>
    </citation>
    <scope>NUCLEOTIDE SEQUENCE [LARGE SCALE GENOMIC DNA]</scope>
    <source>
        <strain evidence="9">AMDSBA4</strain>
    </source>
</reference>
<feature type="domain" description="Pseudouridine synthase I TruA alpha/beta" evidence="8">
    <location>
        <begin position="142"/>
        <end position="242"/>
    </location>
</feature>
<comment type="similarity">
    <text evidence="1 4 7">Belongs to the tRNA pseudouridine synthase TruA family.</text>
</comment>
<keyword evidence="3 4" id="KW-0413">Isomerase</keyword>
<comment type="function">
    <text evidence="4">Formation of pseudouridine at positions 38, 39 and 40 in the anticodon stem and loop of transfer RNAs.</text>
</comment>
<feature type="domain" description="Pseudouridine synthase I TruA alpha/beta" evidence="8">
    <location>
        <begin position="9"/>
        <end position="92"/>
    </location>
</feature>
<feature type="binding site" evidence="4 6">
    <location>
        <position position="109"/>
    </location>
    <ligand>
        <name>substrate</name>
    </ligand>
</feature>
<evidence type="ECO:0000256" key="1">
    <source>
        <dbReference type="ARBA" id="ARBA00009375"/>
    </source>
</evidence>
<proteinExistence type="inferred from homology"/>
<protein>
    <recommendedName>
        <fullName evidence="4">tRNA pseudouridine synthase A</fullName>
        <ecNumber evidence="4">5.4.99.12</ecNumber>
    </recommendedName>
    <alternativeName>
        <fullName evidence="4">tRNA pseudouridine(38-40) synthase</fullName>
    </alternativeName>
    <alternativeName>
        <fullName evidence="4">tRNA pseudouridylate synthase I</fullName>
    </alternativeName>
    <alternativeName>
        <fullName evidence="4">tRNA-uridine isomerase I</fullName>
    </alternativeName>
</protein>
<accession>A0A2T2XC79</accession>
<dbReference type="PANTHER" id="PTHR11142">
    <property type="entry name" value="PSEUDOURIDYLATE SYNTHASE"/>
    <property type="match status" value="1"/>
</dbReference>
<comment type="catalytic activity">
    <reaction evidence="4 7">
        <text>uridine(38/39/40) in tRNA = pseudouridine(38/39/40) in tRNA</text>
        <dbReference type="Rhea" id="RHEA:22376"/>
        <dbReference type="Rhea" id="RHEA-COMP:10085"/>
        <dbReference type="Rhea" id="RHEA-COMP:10087"/>
        <dbReference type="ChEBI" id="CHEBI:65314"/>
        <dbReference type="ChEBI" id="CHEBI:65315"/>
        <dbReference type="EC" id="5.4.99.12"/>
    </reaction>
</comment>